<accession>A0A161K312</accession>
<dbReference type="AlphaFoldDB" id="A0A161K312"/>
<organism evidence="1 2">
    <name type="scientific">Candidatus Promineifilum breve</name>
    <dbReference type="NCBI Taxonomy" id="1806508"/>
    <lineage>
        <taxon>Bacteria</taxon>
        <taxon>Bacillati</taxon>
        <taxon>Chloroflexota</taxon>
        <taxon>Ardenticatenia</taxon>
        <taxon>Candidatus Promineifilales</taxon>
        <taxon>Candidatus Promineifilaceae</taxon>
        <taxon>Candidatus Promineifilum</taxon>
    </lineage>
</organism>
<dbReference type="KEGG" id="pbf:CFX0092_A1469"/>
<protein>
    <submittedName>
        <fullName evidence="1">Uncharacterized protein</fullName>
    </submittedName>
</protein>
<gene>
    <name evidence="1" type="ORF">CFX0092_A1469</name>
</gene>
<dbReference type="EMBL" id="LN890655">
    <property type="protein sequence ID" value="CUS03347.2"/>
    <property type="molecule type" value="Genomic_DNA"/>
</dbReference>
<sequence>MATITVLSDINNAPTRLLGSLLIGRDSPVIIDSSTLVPPSITCPSAGMLAPGLMSNKSPKLF</sequence>
<dbReference type="Proteomes" id="UP000215027">
    <property type="component" value="Chromosome I"/>
</dbReference>
<keyword evidence="2" id="KW-1185">Reference proteome</keyword>
<reference evidence="1" key="1">
    <citation type="submission" date="2016-01" db="EMBL/GenBank/DDBJ databases">
        <authorList>
            <person name="Mcilroy J.S."/>
            <person name="Karst M S."/>
            <person name="Albertsen M."/>
        </authorList>
    </citation>
    <scope>NUCLEOTIDE SEQUENCE</scope>
    <source>
        <strain evidence="1">Cfx-K</strain>
    </source>
</reference>
<evidence type="ECO:0000313" key="1">
    <source>
        <dbReference type="EMBL" id="CUS03347.2"/>
    </source>
</evidence>
<name>A0A161K312_9CHLR</name>
<evidence type="ECO:0000313" key="2">
    <source>
        <dbReference type="Proteomes" id="UP000215027"/>
    </source>
</evidence>
<proteinExistence type="predicted"/>